<dbReference type="PROSITE" id="PS00108">
    <property type="entry name" value="PROTEIN_KINASE_ST"/>
    <property type="match status" value="1"/>
</dbReference>
<comment type="caution">
    <text evidence="6">The sequence shown here is derived from an EMBL/GenBank/DDBJ whole genome shotgun (WGS) entry which is preliminary data.</text>
</comment>
<dbReference type="AlphaFoldDB" id="A0AAD5XKR3"/>
<dbReference type="EMBL" id="JADGJH010000022">
    <property type="protein sequence ID" value="KAJ3141975.1"/>
    <property type="molecule type" value="Genomic_DNA"/>
</dbReference>
<dbReference type="InterPro" id="IPR017441">
    <property type="entry name" value="Protein_kinase_ATP_BS"/>
</dbReference>
<dbReference type="PANTHER" id="PTHR24346">
    <property type="entry name" value="MAP/MICROTUBULE AFFINITY-REGULATING KINASE"/>
    <property type="match status" value="1"/>
</dbReference>
<feature type="binding site" evidence="3">
    <location>
        <position position="200"/>
    </location>
    <ligand>
        <name>ATP</name>
        <dbReference type="ChEBI" id="CHEBI:30616"/>
    </ligand>
</feature>
<reference evidence="6" key="1">
    <citation type="submission" date="2020-05" db="EMBL/GenBank/DDBJ databases">
        <title>Phylogenomic resolution of chytrid fungi.</title>
        <authorList>
            <person name="Stajich J.E."/>
            <person name="Amses K."/>
            <person name="Simmons R."/>
            <person name="Seto K."/>
            <person name="Myers J."/>
            <person name="Bonds A."/>
            <person name="Quandt C.A."/>
            <person name="Barry K."/>
            <person name="Liu P."/>
            <person name="Grigoriev I."/>
            <person name="Longcore J.E."/>
            <person name="James T.Y."/>
        </authorList>
    </citation>
    <scope>NUCLEOTIDE SEQUENCE</scope>
    <source>
        <strain evidence="6">JEL0513</strain>
    </source>
</reference>
<dbReference type="Gene3D" id="1.10.510.10">
    <property type="entry name" value="Transferase(Phosphotransferase) domain 1"/>
    <property type="match status" value="1"/>
</dbReference>
<dbReference type="InterPro" id="IPR011009">
    <property type="entry name" value="Kinase-like_dom_sf"/>
</dbReference>
<keyword evidence="7" id="KW-1185">Reference proteome</keyword>
<protein>
    <recommendedName>
        <fullName evidence="5">Protein kinase domain-containing protein</fullName>
    </recommendedName>
</protein>
<accession>A0AAD5XKR3</accession>
<evidence type="ECO:0000256" key="3">
    <source>
        <dbReference type="PROSITE-ProRule" id="PRU10141"/>
    </source>
</evidence>
<keyword evidence="1 3" id="KW-0547">Nucleotide-binding</keyword>
<dbReference type="InterPro" id="IPR000719">
    <property type="entry name" value="Prot_kinase_dom"/>
</dbReference>
<dbReference type="PROSITE" id="PS00107">
    <property type="entry name" value="PROTEIN_KINASE_ATP"/>
    <property type="match status" value="1"/>
</dbReference>
<dbReference type="SUPFAM" id="SSF56112">
    <property type="entry name" value="Protein kinase-like (PK-like)"/>
    <property type="match status" value="1"/>
</dbReference>
<dbReference type="Proteomes" id="UP001211907">
    <property type="component" value="Unassembled WGS sequence"/>
</dbReference>
<evidence type="ECO:0000256" key="2">
    <source>
        <dbReference type="ARBA" id="ARBA00022840"/>
    </source>
</evidence>
<evidence type="ECO:0000256" key="4">
    <source>
        <dbReference type="SAM" id="MobiDB-lite"/>
    </source>
</evidence>
<feature type="region of interest" description="Disordered" evidence="4">
    <location>
        <begin position="42"/>
        <end position="110"/>
    </location>
</feature>
<evidence type="ECO:0000313" key="6">
    <source>
        <dbReference type="EMBL" id="KAJ3141975.1"/>
    </source>
</evidence>
<dbReference type="GO" id="GO:0035556">
    <property type="term" value="P:intracellular signal transduction"/>
    <property type="evidence" value="ECO:0007669"/>
    <property type="project" value="TreeGrafter"/>
</dbReference>
<proteinExistence type="predicted"/>
<dbReference type="GO" id="GO:0005524">
    <property type="term" value="F:ATP binding"/>
    <property type="evidence" value="ECO:0007669"/>
    <property type="project" value="UniProtKB-UniRule"/>
</dbReference>
<dbReference type="InterPro" id="IPR008271">
    <property type="entry name" value="Ser/Thr_kinase_AS"/>
</dbReference>
<dbReference type="SMART" id="SM00220">
    <property type="entry name" value="S_TKc"/>
    <property type="match status" value="1"/>
</dbReference>
<gene>
    <name evidence="6" type="ORF">HK100_004456</name>
</gene>
<keyword evidence="2 3" id="KW-0067">ATP-binding</keyword>
<feature type="domain" description="Protein kinase" evidence="5">
    <location>
        <begin position="166"/>
        <end position="499"/>
    </location>
</feature>
<organism evidence="6 7">
    <name type="scientific">Physocladia obscura</name>
    <dbReference type="NCBI Taxonomy" id="109957"/>
    <lineage>
        <taxon>Eukaryota</taxon>
        <taxon>Fungi</taxon>
        <taxon>Fungi incertae sedis</taxon>
        <taxon>Chytridiomycota</taxon>
        <taxon>Chytridiomycota incertae sedis</taxon>
        <taxon>Chytridiomycetes</taxon>
        <taxon>Chytridiales</taxon>
        <taxon>Chytriomycetaceae</taxon>
        <taxon>Physocladia</taxon>
    </lineage>
</organism>
<feature type="compositionally biased region" description="Low complexity" evidence="4">
    <location>
        <begin position="64"/>
        <end position="87"/>
    </location>
</feature>
<evidence type="ECO:0000256" key="1">
    <source>
        <dbReference type="ARBA" id="ARBA00022741"/>
    </source>
</evidence>
<dbReference type="PANTHER" id="PTHR24346:SF110">
    <property type="entry name" value="NON-SPECIFIC SERINE_THREONINE PROTEIN KINASE"/>
    <property type="match status" value="1"/>
</dbReference>
<evidence type="ECO:0000313" key="7">
    <source>
        <dbReference type="Proteomes" id="UP001211907"/>
    </source>
</evidence>
<evidence type="ECO:0000259" key="5">
    <source>
        <dbReference type="PROSITE" id="PS50011"/>
    </source>
</evidence>
<name>A0AAD5XKR3_9FUNG</name>
<dbReference type="Gene3D" id="3.30.200.20">
    <property type="entry name" value="Phosphorylase Kinase, domain 1"/>
    <property type="match status" value="1"/>
</dbReference>
<dbReference type="GO" id="GO:0005737">
    <property type="term" value="C:cytoplasm"/>
    <property type="evidence" value="ECO:0007669"/>
    <property type="project" value="TreeGrafter"/>
</dbReference>
<dbReference type="PROSITE" id="PS50011">
    <property type="entry name" value="PROTEIN_KINASE_DOM"/>
    <property type="match status" value="1"/>
</dbReference>
<dbReference type="GO" id="GO:0004674">
    <property type="term" value="F:protein serine/threonine kinase activity"/>
    <property type="evidence" value="ECO:0007669"/>
    <property type="project" value="TreeGrafter"/>
</dbReference>
<sequence>MNSVVSAPNSTATTPTTLVQTAIATTTTARRSVSALSVQLRRAQPNNDQQFASVAGPNLPPRQSSNSNSENDSLNNNISNNYSNEPASTPPTPTQTPTASKHTFHASLPRRFVPVSRRGSTVQTVSTSPISAVSSPAASFLSLFSAASELTPNRGIYNNGDQIGEWFLKKEIGHGSFSRVFEAEHSEKQNKKAAIKIIRKPTQSTFTSRSNSFDTFTIAKQISTATLENYKHIPIVDDNKDNADTDANKVEKMMDKETRIWSCLKHPNILQILDVMEVDDALCIVSELAEGGTLLDFLGARGSNLSENTVAAMFRQLVNAVSYLHSEAGIVHRDLKLENVMILEDWKSTNENEWIPTLKVIDFGLSDYINNSDYDDHQDTAIIANSPSTSTSSLTSVGVGSLHYCSPEDLRGLSTGQTSESSDVWALGCVLYAMLTGSLPFNDGFLPRLQQTIINGKYDTSKLDRANRCKAVQSLMAGIFQVDVKKRLSVSDILNSEWMNRF</sequence>
<dbReference type="Pfam" id="PF00069">
    <property type="entry name" value="Pkinase"/>
    <property type="match status" value="1"/>
</dbReference>